<feature type="compositionally biased region" description="Low complexity" evidence="1">
    <location>
        <begin position="255"/>
        <end position="267"/>
    </location>
</feature>
<organism evidence="4 5">
    <name type="scientific">Microtetraspora glauca</name>
    <dbReference type="NCBI Taxonomy" id="1996"/>
    <lineage>
        <taxon>Bacteria</taxon>
        <taxon>Bacillati</taxon>
        <taxon>Actinomycetota</taxon>
        <taxon>Actinomycetes</taxon>
        <taxon>Streptosporangiales</taxon>
        <taxon>Streptosporangiaceae</taxon>
        <taxon>Microtetraspora</taxon>
    </lineage>
</organism>
<dbReference type="InterPro" id="IPR013320">
    <property type="entry name" value="ConA-like_dom_sf"/>
</dbReference>
<dbReference type="InterPro" id="IPR000757">
    <property type="entry name" value="Beta-glucanase-like"/>
</dbReference>
<accession>A0ABV3G9U5</accession>
<feature type="domain" description="GH16" evidence="3">
    <location>
        <begin position="267"/>
        <end position="480"/>
    </location>
</feature>
<evidence type="ECO:0000313" key="4">
    <source>
        <dbReference type="EMBL" id="MEV0968404.1"/>
    </source>
</evidence>
<dbReference type="Gene3D" id="2.60.120.200">
    <property type="match status" value="1"/>
</dbReference>
<dbReference type="RefSeq" id="WP_358131040.1">
    <property type="nucleotide sequence ID" value="NZ_JBFALK010000003.1"/>
</dbReference>
<dbReference type="CDD" id="cd00413">
    <property type="entry name" value="Glyco_hydrolase_16"/>
    <property type="match status" value="1"/>
</dbReference>
<evidence type="ECO:0000259" key="3">
    <source>
        <dbReference type="PROSITE" id="PS51762"/>
    </source>
</evidence>
<reference evidence="4 5" key="1">
    <citation type="submission" date="2024-06" db="EMBL/GenBank/DDBJ databases">
        <title>The Natural Products Discovery Center: Release of the First 8490 Sequenced Strains for Exploring Actinobacteria Biosynthetic Diversity.</title>
        <authorList>
            <person name="Kalkreuter E."/>
            <person name="Kautsar S.A."/>
            <person name="Yang D."/>
            <person name="Bader C.D."/>
            <person name="Teijaro C.N."/>
            <person name="Fluegel L."/>
            <person name="Davis C.M."/>
            <person name="Simpson J.R."/>
            <person name="Lauterbach L."/>
            <person name="Steele A.D."/>
            <person name="Gui C."/>
            <person name="Meng S."/>
            <person name="Li G."/>
            <person name="Viehrig K."/>
            <person name="Ye F."/>
            <person name="Su P."/>
            <person name="Kiefer A.F."/>
            <person name="Nichols A."/>
            <person name="Cepeda A.J."/>
            <person name="Yan W."/>
            <person name="Fan B."/>
            <person name="Jiang Y."/>
            <person name="Adhikari A."/>
            <person name="Zheng C.-J."/>
            <person name="Schuster L."/>
            <person name="Cowan T.M."/>
            <person name="Smanski M.J."/>
            <person name="Chevrette M.G."/>
            <person name="De Carvalho L.P.S."/>
            <person name="Shen B."/>
        </authorList>
    </citation>
    <scope>NUCLEOTIDE SEQUENCE [LARGE SCALE GENOMIC DNA]</scope>
    <source>
        <strain evidence="4 5">NPDC050100</strain>
    </source>
</reference>
<protein>
    <submittedName>
        <fullName evidence="4">Family 16 glycosylhydrolase</fullName>
    </submittedName>
</protein>
<feature type="chain" id="PRO_5046751284" evidence="2">
    <location>
        <begin position="17"/>
        <end position="480"/>
    </location>
</feature>
<keyword evidence="2" id="KW-0732">Signal</keyword>
<evidence type="ECO:0000313" key="5">
    <source>
        <dbReference type="Proteomes" id="UP001551675"/>
    </source>
</evidence>
<feature type="compositionally biased region" description="Low complexity" evidence="1">
    <location>
        <begin position="138"/>
        <end position="165"/>
    </location>
</feature>
<evidence type="ECO:0000256" key="2">
    <source>
        <dbReference type="SAM" id="SignalP"/>
    </source>
</evidence>
<name>A0ABV3G9U5_MICGL</name>
<dbReference type="EMBL" id="JBFALK010000003">
    <property type="protein sequence ID" value="MEV0968404.1"/>
    <property type="molecule type" value="Genomic_DNA"/>
</dbReference>
<keyword evidence="5" id="KW-1185">Reference proteome</keyword>
<dbReference type="PROSITE" id="PS51762">
    <property type="entry name" value="GH16_2"/>
    <property type="match status" value="1"/>
</dbReference>
<dbReference type="Pfam" id="PF00722">
    <property type="entry name" value="Glyco_hydro_16"/>
    <property type="match status" value="1"/>
</dbReference>
<feature type="compositionally biased region" description="Basic and acidic residues" evidence="1">
    <location>
        <begin position="166"/>
        <end position="175"/>
    </location>
</feature>
<comment type="caution">
    <text evidence="4">The sequence shown here is derived from an EMBL/GenBank/DDBJ whole genome shotgun (WGS) entry which is preliminary data.</text>
</comment>
<dbReference type="SUPFAM" id="SSF49899">
    <property type="entry name" value="Concanavalin A-like lectins/glucanases"/>
    <property type="match status" value="1"/>
</dbReference>
<gene>
    <name evidence="4" type="ORF">AB0I59_07200</name>
</gene>
<feature type="compositionally biased region" description="Low complexity" evidence="1">
    <location>
        <begin position="36"/>
        <end position="69"/>
    </location>
</feature>
<dbReference type="Proteomes" id="UP001551675">
    <property type="component" value="Unassembled WGS sequence"/>
</dbReference>
<proteinExistence type="predicted"/>
<sequence length="480" mass="48483">MAAAMVIAAATACSSAEPVSVLTAAGESATEVSATPSAAARQGKPAAAPARTASGAASSSTGPRAAAVAHHPRPARERRAANLLPPAASGRGAATRHTGASPDGTFSYPDDRVTVYPEGTFPDGTAAEGAYPDGTFAYPDGSSGYPEGSSGYRDGSSGYPDGSSGYRDDRGDRPETGYPDVYTGGDGSGRSGASPLPLGQADSSSVIHPAPGTGTGGTSAGVGGTSTGGTGAGTGGTGTGTGTAGVAGGTGGTGDTATGSGQSTTGAEWGAPILVEDFNGTRIDESRWGVYDSPNARTNPRTSRATSVSGGMLRMTGGIYGGKDLSGGVASLLLQQYGRWEVRLRSEAGAGYSAVALLMPEQVSANNYAEVDFVEVGDIPRQLSGIFVHGSGGQRAASSMRADFTQWHTAAVDWLPDRLTFWLDGRMVWNYTGPLVPKGRTMGLALQNDVVCDGALCRNASTPATVTMYVDWVRIYRAPQ</sequence>
<feature type="compositionally biased region" description="Gly residues" evidence="1">
    <location>
        <begin position="213"/>
        <end position="254"/>
    </location>
</feature>
<evidence type="ECO:0000256" key="1">
    <source>
        <dbReference type="SAM" id="MobiDB-lite"/>
    </source>
</evidence>
<feature type="signal peptide" evidence="2">
    <location>
        <begin position="1"/>
        <end position="16"/>
    </location>
</feature>
<feature type="region of interest" description="Disordered" evidence="1">
    <location>
        <begin position="23"/>
        <end position="271"/>
    </location>
</feature>